<dbReference type="Proteomes" id="UP000800093">
    <property type="component" value="Unassembled WGS sequence"/>
</dbReference>
<sequence length="501" mass="56009">MLRSIRSVVLILSAIFAAYILQRISERPSLVQQVQGRNNTALFIINELSGLHNVHMATIQSLRMNHPQVEVHVASWPGVEAKLKRISDKAYFHGLKSQGYLEAVLAISGTTEITDGIMGPGLSGISKFTAFMQIWMSPWSNEEHFALIEETGKLMDTIDPAVVVLDTFMWPAISAAREKNRLHAFIVPNMLADSFPHAQWWAKGFWKYPALGSPSEFPIPLASKLAEIWYAIRVRYVLSWTPNLRSKKAYLKKRGIRSKSMDFYGLYRPDTPWITQTLPEASIPVDYIPPNVTCTGPITVNVALATEQDEKMAHWLAQLPTVLVNLGNTVSLLLDENPRLQVLWKYQRAGNYSEDTFRKIAEKHVVDGRFRIVSWLEIDPFAILETGHVIAFVHHGGAGSYHEGLAAGVPHVVLPLWVDHYNIAVLVERLNIGIWGCRASSPQWTAECLHGSIASLVEANENTKRIRKNADKLAEISRASPGRDGAARIVARFADSSYTSS</sequence>
<gene>
    <name evidence="5" type="ORF">CC78DRAFT_471902</name>
</gene>
<feature type="chain" id="PRO_5040253764" evidence="3">
    <location>
        <begin position="18"/>
        <end position="501"/>
    </location>
</feature>
<comment type="caution">
    <text evidence="5">The sequence shown here is derived from an EMBL/GenBank/DDBJ whole genome shotgun (WGS) entry which is preliminary data.</text>
</comment>
<dbReference type="InterPro" id="IPR010610">
    <property type="entry name" value="EryCIII-like_C"/>
</dbReference>
<dbReference type="AlphaFoldDB" id="A0A9P4K2C3"/>
<feature type="signal peptide" evidence="3">
    <location>
        <begin position="1"/>
        <end position="17"/>
    </location>
</feature>
<evidence type="ECO:0000256" key="1">
    <source>
        <dbReference type="ARBA" id="ARBA00022676"/>
    </source>
</evidence>
<evidence type="ECO:0000313" key="6">
    <source>
        <dbReference type="Proteomes" id="UP000800093"/>
    </source>
</evidence>
<organism evidence="5 6">
    <name type="scientific">Lojkania enalia</name>
    <dbReference type="NCBI Taxonomy" id="147567"/>
    <lineage>
        <taxon>Eukaryota</taxon>
        <taxon>Fungi</taxon>
        <taxon>Dikarya</taxon>
        <taxon>Ascomycota</taxon>
        <taxon>Pezizomycotina</taxon>
        <taxon>Dothideomycetes</taxon>
        <taxon>Pleosporomycetidae</taxon>
        <taxon>Pleosporales</taxon>
        <taxon>Pleosporales incertae sedis</taxon>
        <taxon>Lojkania</taxon>
    </lineage>
</organism>
<evidence type="ECO:0000259" key="4">
    <source>
        <dbReference type="Pfam" id="PF06722"/>
    </source>
</evidence>
<proteinExistence type="predicted"/>
<keyword evidence="1" id="KW-0328">Glycosyltransferase</keyword>
<dbReference type="SUPFAM" id="SSF53756">
    <property type="entry name" value="UDP-Glycosyltransferase/glycogen phosphorylase"/>
    <property type="match status" value="1"/>
</dbReference>
<dbReference type="Gene3D" id="3.40.50.2000">
    <property type="entry name" value="Glycogen Phosphorylase B"/>
    <property type="match status" value="2"/>
</dbReference>
<keyword evidence="2" id="KW-0808">Transferase</keyword>
<dbReference type="InterPro" id="IPR050271">
    <property type="entry name" value="UDP-glycosyltransferase"/>
</dbReference>
<dbReference type="PANTHER" id="PTHR48043:SF145">
    <property type="entry name" value="FI06409P-RELATED"/>
    <property type="match status" value="1"/>
</dbReference>
<keyword evidence="3" id="KW-0732">Signal</keyword>
<accession>A0A9P4K2C3</accession>
<dbReference type="GO" id="GO:0008194">
    <property type="term" value="F:UDP-glycosyltransferase activity"/>
    <property type="evidence" value="ECO:0007669"/>
    <property type="project" value="TreeGrafter"/>
</dbReference>
<feature type="domain" description="Erythromycin biosynthesis protein CIII-like C-terminal" evidence="4">
    <location>
        <begin position="369"/>
        <end position="481"/>
    </location>
</feature>
<dbReference type="EMBL" id="ML986671">
    <property type="protein sequence ID" value="KAF2260858.1"/>
    <property type="molecule type" value="Genomic_DNA"/>
</dbReference>
<name>A0A9P4K2C3_9PLEO</name>
<dbReference type="OrthoDB" id="5835829at2759"/>
<reference evidence="6" key="1">
    <citation type="journal article" date="2020" name="Stud. Mycol.">
        <title>101 Dothideomycetes genomes: A test case for predicting lifestyles and emergence of pathogens.</title>
        <authorList>
            <person name="Haridas S."/>
            <person name="Albert R."/>
            <person name="Binder M."/>
            <person name="Bloem J."/>
            <person name="LaButti K."/>
            <person name="Salamov A."/>
            <person name="Andreopoulos B."/>
            <person name="Baker S."/>
            <person name="Barry K."/>
            <person name="Bills G."/>
            <person name="Bluhm B."/>
            <person name="Cannon C."/>
            <person name="Castanera R."/>
            <person name="Culley D."/>
            <person name="Daum C."/>
            <person name="Ezra D."/>
            <person name="Gonzalez J."/>
            <person name="Henrissat B."/>
            <person name="Kuo A."/>
            <person name="Liang C."/>
            <person name="Lipzen A."/>
            <person name="Lutzoni F."/>
            <person name="Magnuson J."/>
            <person name="Mondo S."/>
            <person name="Nolan M."/>
            <person name="Ohm R."/>
            <person name="Pangilinan J."/>
            <person name="Park H.-J."/>
            <person name="Ramirez L."/>
            <person name="Alfaro M."/>
            <person name="Sun H."/>
            <person name="Tritt A."/>
            <person name="Yoshinaga Y."/>
            <person name="Zwiers L.-H."/>
            <person name="Turgeon B."/>
            <person name="Goodwin S."/>
            <person name="Spatafora J."/>
            <person name="Crous P."/>
            <person name="Grigoriev I."/>
        </authorList>
    </citation>
    <scope>NUCLEOTIDE SEQUENCE [LARGE SCALE GENOMIC DNA]</scope>
    <source>
        <strain evidence="6">CBS 304.66</strain>
    </source>
</reference>
<keyword evidence="6" id="KW-1185">Reference proteome</keyword>
<evidence type="ECO:0000256" key="2">
    <source>
        <dbReference type="ARBA" id="ARBA00022679"/>
    </source>
</evidence>
<protein>
    <submittedName>
        <fullName evidence="5">UDP-Glycosyltransferase/glycogen phosphorylase</fullName>
    </submittedName>
</protein>
<evidence type="ECO:0000256" key="3">
    <source>
        <dbReference type="SAM" id="SignalP"/>
    </source>
</evidence>
<dbReference type="Pfam" id="PF06722">
    <property type="entry name" value="EryCIII-like_C"/>
    <property type="match status" value="1"/>
</dbReference>
<evidence type="ECO:0000313" key="5">
    <source>
        <dbReference type="EMBL" id="KAF2260858.1"/>
    </source>
</evidence>
<dbReference type="PANTHER" id="PTHR48043">
    <property type="entry name" value="EG:EG0003.4 PROTEIN-RELATED"/>
    <property type="match status" value="1"/>
</dbReference>